<dbReference type="SMART" id="SM00220">
    <property type="entry name" value="S_TKc"/>
    <property type="match status" value="1"/>
</dbReference>
<evidence type="ECO:0000313" key="10">
    <source>
        <dbReference type="EMBL" id="ORZ25726.1"/>
    </source>
</evidence>
<proteinExistence type="inferred from homology"/>
<evidence type="ECO:0000259" key="9">
    <source>
        <dbReference type="PROSITE" id="PS50011"/>
    </source>
</evidence>
<feature type="compositionally biased region" description="Polar residues" evidence="8">
    <location>
        <begin position="897"/>
        <end position="906"/>
    </location>
</feature>
<feature type="compositionally biased region" description="Basic and acidic residues" evidence="8">
    <location>
        <begin position="730"/>
        <end position="739"/>
    </location>
</feature>
<feature type="domain" description="Protein kinase" evidence="9">
    <location>
        <begin position="296"/>
        <end position="629"/>
    </location>
</feature>
<dbReference type="PROSITE" id="PS50011">
    <property type="entry name" value="PROTEIN_KINASE_DOM"/>
    <property type="match status" value="1"/>
</dbReference>
<feature type="compositionally biased region" description="Polar residues" evidence="8">
    <location>
        <begin position="46"/>
        <end position="55"/>
    </location>
</feature>
<evidence type="ECO:0000256" key="8">
    <source>
        <dbReference type="SAM" id="MobiDB-lite"/>
    </source>
</evidence>
<dbReference type="EMBL" id="MCGE01000001">
    <property type="protein sequence ID" value="ORZ25726.1"/>
    <property type="molecule type" value="Genomic_DNA"/>
</dbReference>
<feature type="region of interest" description="Disordered" evidence="8">
    <location>
        <begin position="100"/>
        <end position="197"/>
    </location>
</feature>
<dbReference type="AlphaFoldDB" id="A0A1X2J1N0"/>
<comment type="similarity">
    <text evidence="1">Belongs to the protein kinase superfamily. CMGC Ser/Thr protein kinase family. MNB/DYRK subfamily.</text>
</comment>
<accession>A0A1X2J1N0</accession>
<feature type="compositionally biased region" description="Polar residues" evidence="8">
    <location>
        <begin position="740"/>
        <end position="753"/>
    </location>
</feature>
<feature type="region of interest" description="Disordered" evidence="8">
    <location>
        <begin position="628"/>
        <end position="778"/>
    </location>
</feature>
<feature type="compositionally biased region" description="Basic and acidic residues" evidence="8">
    <location>
        <begin position="675"/>
        <end position="704"/>
    </location>
</feature>
<feature type="compositionally biased region" description="Polar residues" evidence="8">
    <location>
        <begin position="633"/>
        <end position="644"/>
    </location>
</feature>
<dbReference type="InterPro" id="IPR050494">
    <property type="entry name" value="Ser_Thr_dual-spec_kinase"/>
</dbReference>
<sequence length="953" mass="108137">MDVYGHRKQTYKAGLAQPTQRQASFEQRSLPTQISLPFYTTAVPTPHTSTANNYNRVPVDPNGSFSRAPLPQQLQQQQQQIVAGHTQTSAYFSAGHVATHLTKNSNNGNSNNSSNNNNNNDSNVNNNQRNNSNSNSNSNNSTRTSTSTSTSTNASTDTSPYYSKVVEPTATERFSAPSNKNANPLDSSATQFPKSNTLGITNGFQKWAHYRTPSINANSSLPKINRHTTLLLSTTIHLIKVFERRDSKFTYHQNRNPKRILTKPSKPAKNDGYDNEDHDYILHVNDILGEDKDYSYRVIDLLGAGTFGQVVKCEHLSSGKLFSVKVIKNRPAFRTQSCMEVEILKQLNQKMDARNQHYILRLEHTFNHKNHLCLVFELLSFNLYELIKQNGFKGLSIQLVRNIATQLLETLVFLGDIMIIHCDLKPENILLEAVDSPKIKVIDFGSACHKANPGYTYIQSRFYRSPEVILKCRYTHAIDMWSLGCIVAELFLGIPLFPGNNEYDQLDRIIDMLGQPPSDVLDRGGNTMLYFDRESIGHGKYHYKRKSREKYNKDNNKQEMPSKRFFQYNTLPDIIMHANPSLKPPVTGTQVYRLENRMREWLVDFLQHTLTLSPLRRWSPKEALQHPFITGKPVSTETTPSDAASTPLPGHPSTHPTLMASTDGNSNYYLSANKSNEKQHLKQQQHDQRPKVDHQQKQNQERYLYHQRQKHQHQQQQEQNRSQHLQKQTETSKTRKVESFETSPLVNIKPQQSQHHRSRSLHALNTPQSPSKVKQDNHMTSLLQQSSSLGSNSKSTTIAERRARRLQHAKSLGEGTASAAALTEGAPSPKKSSSDTISDYNDHGRWQHQQHQQQRHNISTQQRSSVSFAPDTFEAMEPNALHTFSSSFLPPSKPALKNNTTLTHPTPILTKTQTHVRKNGADGVEYHNASTKAAASSQVPLKYRNRWQQSLYE</sequence>
<feature type="region of interest" description="Disordered" evidence="8">
    <location>
        <begin position="46"/>
        <end position="74"/>
    </location>
</feature>
<feature type="region of interest" description="Disordered" evidence="8">
    <location>
        <begin position="884"/>
        <end position="906"/>
    </location>
</feature>
<dbReference type="GO" id="GO:0005634">
    <property type="term" value="C:nucleus"/>
    <property type="evidence" value="ECO:0007669"/>
    <property type="project" value="TreeGrafter"/>
</dbReference>
<keyword evidence="6 10" id="KW-0418">Kinase</keyword>
<keyword evidence="4" id="KW-0808">Transferase</keyword>
<dbReference type="STRING" id="90262.A0A1X2J1N0"/>
<gene>
    <name evidence="10" type="ORF">BCR42DRAFT_341010</name>
</gene>
<name>A0A1X2J1N0_9FUNG</name>
<evidence type="ECO:0000256" key="2">
    <source>
        <dbReference type="ARBA" id="ARBA00022527"/>
    </source>
</evidence>
<dbReference type="InterPro" id="IPR000719">
    <property type="entry name" value="Prot_kinase_dom"/>
</dbReference>
<evidence type="ECO:0000256" key="1">
    <source>
        <dbReference type="ARBA" id="ARBA00008867"/>
    </source>
</evidence>
<dbReference type="Gene3D" id="1.10.510.10">
    <property type="entry name" value="Transferase(Phosphotransferase) domain 1"/>
    <property type="match status" value="1"/>
</dbReference>
<dbReference type="GO" id="GO:0005737">
    <property type="term" value="C:cytoplasm"/>
    <property type="evidence" value="ECO:0007669"/>
    <property type="project" value="TreeGrafter"/>
</dbReference>
<dbReference type="PROSITE" id="PS00108">
    <property type="entry name" value="PROTEIN_KINASE_ST"/>
    <property type="match status" value="1"/>
</dbReference>
<feature type="compositionally biased region" description="Low complexity" evidence="8">
    <location>
        <begin position="104"/>
        <end position="159"/>
    </location>
</feature>
<dbReference type="GO" id="GO:0004674">
    <property type="term" value="F:protein serine/threonine kinase activity"/>
    <property type="evidence" value="ECO:0007669"/>
    <property type="project" value="UniProtKB-KW"/>
</dbReference>
<dbReference type="SUPFAM" id="SSF56112">
    <property type="entry name" value="Protein kinase-like (PK-like)"/>
    <property type="match status" value="1"/>
</dbReference>
<feature type="compositionally biased region" description="Low complexity" evidence="8">
    <location>
        <begin position="847"/>
        <end position="863"/>
    </location>
</feature>
<comment type="caution">
    <text evidence="10">The sequence shown here is derived from an EMBL/GenBank/DDBJ whole genome shotgun (WGS) entry which is preliminary data.</text>
</comment>
<dbReference type="PANTHER" id="PTHR24058:SF17">
    <property type="entry name" value="HOMEODOMAIN INTERACTING PROTEIN KINASE, ISOFORM D"/>
    <property type="match status" value="1"/>
</dbReference>
<organism evidence="10 11">
    <name type="scientific">Absidia repens</name>
    <dbReference type="NCBI Taxonomy" id="90262"/>
    <lineage>
        <taxon>Eukaryota</taxon>
        <taxon>Fungi</taxon>
        <taxon>Fungi incertae sedis</taxon>
        <taxon>Mucoromycota</taxon>
        <taxon>Mucoromycotina</taxon>
        <taxon>Mucoromycetes</taxon>
        <taxon>Mucorales</taxon>
        <taxon>Cunninghamellaceae</taxon>
        <taxon>Absidia</taxon>
    </lineage>
</organism>
<dbReference type="Pfam" id="PF00069">
    <property type="entry name" value="Pkinase"/>
    <property type="match status" value="1"/>
</dbReference>
<evidence type="ECO:0000256" key="4">
    <source>
        <dbReference type="ARBA" id="ARBA00022679"/>
    </source>
</evidence>
<dbReference type="InterPro" id="IPR008271">
    <property type="entry name" value="Ser/Thr_kinase_AS"/>
</dbReference>
<keyword evidence="2" id="KW-0723">Serine/threonine-protein kinase</keyword>
<evidence type="ECO:0000313" key="11">
    <source>
        <dbReference type="Proteomes" id="UP000193560"/>
    </source>
</evidence>
<feature type="region of interest" description="Disordered" evidence="8">
    <location>
        <begin position="808"/>
        <end position="863"/>
    </location>
</feature>
<feature type="compositionally biased region" description="Low complexity" evidence="8">
    <location>
        <begin position="714"/>
        <end position="726"/>
    </location>
</feature>
<dbReference type="InterPro" id="IPR011009">
    <property type="entry name" value="Kinase-like_dom_sf"/>
</dbReference>
<dbReference type="GO" id="GO:0004713">
    <property type="term" value="F:protein tyrosine kinase activity"/>
    <property type="evidence" value="ECO:0007669"/>
    <property type="project" value="TreeGrafter"/>
</dbReference>
<keyword evidence="5" id="KW-0547">Nucleotide-binding</keyword>
<feature type="compositionally biased region" description="Polar residues" evidence="8">
    <location>
        <begin position="176"/>
        <end position="197"/>
    </location>
</feature>
<dbReference type="GO" id="GO:0005524">
    <property type="term" value="F:ATP binding"/>
    <property type="evidence" value="ECO:0007669"/>
    <property type="project" value="UniProtKB-KW"/>
</dbReference>
<dbReference type="FunFam" id="1.10.510.10:FF:000380">
    <property type="entry name" value="Serine/threonine-protein kinase ppk15"/>
    <property type="match status" value="1"/>
</dbReference>
<dbReference type="Proteomes" id="UP000193560">
    <property type="component" value="Unassembled WGS sequence"/>
</dbReference>
<evidence type="ECO:0000256" key="5">
    <source>
        <dbReference type="ARBA" id="ARBA00022741"/>
    </source>
</evidence>
<feature type="compositionally biased region" description="Polar residues" evidence="8">
    <location>
        <begin position="830"/>
        <end position="839"/>
    </location>
</feature>
<feature type="compositionally biased region" description="Polar residues" evidence="8">
    <location>
        <begin position="763"/>
        <end position="772"/>
    </location>
</feature>
<dbReference type="Gene3D" id="3.30.200.20">
    <property type="entry name" value="Phosphorylase Kinase, domain 1"/>
    <property type="match status" value="1"/>
</dbReference>
<feature type="compositionally biased region" description="Polar residues" evidence="8">
    <location>
        <begin position="654"/>
        <end position="674"/>
    </location>
</feature>
<keyword evidence="11" id="KW-1185">Reference proteome</keyword>
<keyword evidence="3" id="KW-0597">Phosphoprotein</keyword>
<reference evidence="10 11" key="1">
    <citation type="submission" date="2016-07" db="EMBL/GenBank/DDBJ databases">
        <title>Pervasive Adenine N6-methylation of Active Genes in Fungi.</title>
        <authorList>
            <consortium name="DOE Joint Genome Institute"/>
            <person name="Mondo S.J."/>
            <person name="Dannebaum R.O."/>
            <person name="Kuo R.C."/>
            <person name="Labutti K."/>
            <person name="Haridas S."/>
            <person name="Kuo A."/>
            <person name="Salamov A."/>
            <person name="Ahrendt S.R."/>
            <person name="Lipzen A."/>
            <person name="Sullivan W."/>
            <person name="Andreopoulos W.B."/>
            <person name="Clum A."/>
            <person name="Lindquist E."/>
            <person name="Daum C."/>
            <person name="Ramamoorthy G.K."/>
            <person name="Gryganskyi A."/>
            <person name="Culley D."/>
            <person name="Magnuson J.K."/>
            <person name="James T.Y."/>
            <person name="O'Malley M.A."/>
            <person name="Stajich J.E."/>
            <person name="Spatafora J.W."/>
            <person name="Visel A."/>
            <person name="Grigoriev I.V."/>
        </authorList>
    </citation>
    <scope>NUCLEOTIDE SEQUENCE [LARGE SCALE GENOMIC DNA]</scope>
    <source>
        <strain evidence="10 11">NRRL 1336</strain>
    </source>
</reference>
<dbReference type="PANTHER" id="PTHR24058">
    <property type="entry name" value="DUAL SPECIFICITY PROTEIN KINASE"/>
    <property type="match status" value="1"/>
</dbReference>
<dbReference type="OrthoDB" id="9332038at2759"/>
<protein>
    <submittedName>
        <fullName evidence="10">Kinase-like domain-containing protein</fullName>
    </submittedName>
</protein>
<evidence type="ECO:0000256" key="7">
    <source>
        <dbReference type="ARBA" id="ARBA00022840"/>
    </source>
</evidence>
<evidence type="ECO:0000256" key="6">
    <source>
        <dbReference type="ARBA" id="ARBA00022777"/>
    </source>
</evidence>
<evidence type="ECO:0000256" key="3">
    <source>
        <dbReference type="ARBA" id="ARBA00022553"/>
    </source>
</evidence>
<keyword evidence="7" id="KW-0067">ATP-binding</keyword>